<dbReference type="EMBL" id="PKMF04000175">
    <property type="protein sequence ID" value="KAK7845053.1"/>
    <property type="molecule type" value="Genomic_DNA"/>
</dbReference>
<reference evidence="1 2" key="1">
    <citation type="journal article" date="2018" name="Sci. Data">
        <title>The draft genome sequence of cork oak.</title>
        <authorList>
            <person name="Ramos A.M."/>
            <person name="Usie A."/>
            <person name="Barbosa P."/>
            <person name="Barros P.M."/>
            <person name="Capote T."/>
            <person name="Chaves I."/>
            <person name="Simoes F."/>
            <person name="Abreu I."/>
            <person name="Carrasquinho I."/>
            <person name="Faro C."/>
            <person name="Guimaraes J.B."/>
            <person name="Mendonca D."/>
            <person name="Nobrega F."/>
            <person name="Rodrigues L."/>
            <person name="Saibo N.J.M."/>
            <person name="Varela M.C."/>
            <person name="Egas C."/>
            <person name="Matos J."/>
            <person name="Miguel C.M."/>
            <person name="Oliveira M.M."/>
            <person name="Ricardo C.P."/>
            <person name="Goncalves S."/>
        </authorList>
    </citation>
    <scope>NUCLEOTIDE SEQUENCE [LARGE SCALE GENOMIC DNA]</scope>
    <source>
        <strain evidence="2">cv. HL8</strain>
    </source>
</reference>
<dbReference type="AlphaFoldDB" id="A0AAW0L3G0"/>
<name>A0AAW0L3G0_QUESU</name>
<sequence>MFVMFNIFSLIYICLNSIISSTSFSSQIAQNLCFF</sequence>
<evidence type="ECO:0000313" key="1">
    <source>
        <dbReference type="EMBL" id="KAK7845053.1"/>
    </source>
</evidence>
<dbReference type="Proteomes" id="UP000237347">
    <property type="component" value="Unassembled WGS sequence"/>
</dbReference>
<proteinExistence type="predicted"/>
<accession>A0AAW0L3G0</accession>
<gene>
    <name evidence="1" type="ORF">CFP56_010011</name>
</gene>
<comment type="caution">
    <text evidence="1">The sequence shown here is derived from an EMBL/GenBank/DDBJ whole genome shotgun (WGS) entry which is preliminary data.</text>
</comment>
<organism evidence="1 2">
    <name type="scientific">Quercus suber</name>
    <name type="common">Cork oak</name>
    <dbReference type="NCBI Taxonomy" id="58331"/>
    <lineage>
        <taxon>Eukaryota</taxon>
        <taxon>Viridiplantae</taxon>
        <taxon>Streptophyta</taxon>
        <taxon>Embryophyta</taxon>
        <taxon>Tracheophyta</taxon>
        <taxon>Spermatophyta</taxon>
        <taxon>Magnoliopsida</taxon>
        <taxon>eudicotyledons</taxon>
        <taxon>Gunneridae</taxon>
        <taxon>Pentapetalae</taxon>
        <taxon>rosids</taxon>
        <taxon>fabids</taxon>
        <taxon>Fagales</taxon>
        <taxon>Fagaceae</taxon>
        <taxon>Quercus</taxon>
    </lineage>
</organism>
<evidence type="ECO:0000313" key="2">
    <source>
        <dbReference type="Proteomes" id="UP000237347"/>
    </source>
</evidence>
<protein>
    <submittedName>
        <fullName evidence="1">Uncharacterized protein</fullName>
    </submittedName>
</protein>
<keyword evidence="2" id="KW-1185">Reference proteome</keyword>